<dbReference type="CDD" id="cd13299">
    <property type="entry name" value="PH2_PH_fungal"/>
    <property type="match status" value="1"/>
</dbReference>
<protein>
    <recommendedName>
        <fullName evidence="2">PH domain-containing protein</fullName>
    </recommendedName>
</protein>
<dbReference type="Pfam" id="PF00169">
    <property type="entry name" value="PH"/>
    <property type="match status" value="2"/>
</dbReference>
<dbReference type="InterPro" id="IPR001849">
    <property type="entry name" value="PH_domain"/>
</dbReference>
<feature type="region of interest" description="Disordered" evidence="1">
    <location>
        <begin position="424"/>
        <end position="443"/>
    </location>
</feature>
<feature type="domain" description="PH" evidence="2">
    <location>
        <begin position="319"/>
        <end position="418"/>
    </location>
</feature>
<dbReference type="InterPro" id="IPR011993">
    <property type="entry name" value="PH-like_dom_sf"/>
</dbReference>
<accession>A0A4U0TNY1</accession>
<keyword evidence="4" id="KW-1185">Reference proteome</keyword>
<dbReference type="Proteomes" id="UP000308549">
    <property type="component" value="Unassembled WGS sequence"/>
</dbReference>
<dbReference type="AlphaFoldDB" id="A0A4U0TNY1"/>
<evidence type="ECO:0000256" key="1">
    <source>
        <dbReference type="SAM" id="MobiDB-lite"/>
    </source>
</evidence>
<name>A0A4U0TNY1_9PEZI</name>
<sequence length="443" mass="49590">MTDVVHHHASPRPIPNTLSIPPSNSLPVPNASHARRDRSSRLTLDTFSPVTQNGSFEFDRVLKSGEVLKRTRKTKSWKPVFIVLRPNLISMYRDKEETKLRHQIDLSDLTAVARQKDPRRKEKHVFGLFMPSRNYHLEAGSDRDAQEWVELIRRQARMDADEEELYLASPGGASSHTYQGFGRSIDENISPPHDDRGGYTSSDADVLSNSQPLSQTRQRGSANFSARRPSHNEYSGADHGSYSDFSDSGMQAARMSALSLSNASRPSTSSHQQQAHFLYGQSSARPSMATRNPSQASGLGMSHDSSKSAAVQSPTDDERVIYHGWIYLLRTTSGVRKWKKIWMVLRPRALALYKNEEEYTALLIVPFHTVIDAVEIDPISRSKTSCMQLISQERSYRFCALDEESLARWLGAVKSLLSKRKAKDASKAQEATANTVPVAVQPP</sequence>
<feature type="domain" description="PH" evidence="2">
    <location>
        <begin position="60"/>
        <end position="157"/>
    </location>
</feature>
<dbReference type="SMART" id="SM00233">
    <property type="entry name" value="PH"/>
    <property type="match status" value="2"/>
</dbReference>
<dbReference type="SUPFAM" id="SSF50729">
    <property type="entry name" value="PH domain-like"/>
    <property type="match status" value="2"/>
</dbReference>
<evidence type="ECO:0000313" key="4">
    <source>
        <dbReference type="Proteomes" id="UP000308549"/>
    </source>
</evidence>
<feature type="compositionally biased region" description="Polar residues" evidence="1">
    <location>
        <begin position="281"/>
        <end position="297"/>
    </location>
</feature>
<feature type="region of interest" description="Disordered" evidence="1">
    <location>
        <begin position="168"/>
        <end position="247"/>
    </location>
</feature>
<dbReference type="PANTHER" id="PTHR12752:SF9">
    <property type="entry name" value="KRAMER, ISOFORM I"/>
    <property type="match status" value="1"/>
</dbReference>
<dbReference type="OrthoDB" id="2157866at2759"/>
<dbReference type="Gene3D" id="2.30.29.30">
    <property type="entry name" value="Pleckstrin-homology domain (PH domain)/Phosphotyrosine-binding domain (PTB)"/>
    <property type="match status" value="2"/>
</dbReference>
<organism evidence="3 4">
    <name type="scientific">Salinomyces thailandicus</name>
    <dbReference type="NCBI Taxonomy" id="706561"/>
    <lineage>
        <taxon>Eukaryota</taxon>
        <taxon>Fungi</taxon>
        <taxon>Dikarya</taxon>
        <taxon>Ascomycota</taxon>
        <taxon>Pezizomycotina</taxon>
        <taxon>Dothideomycetes</taxon>
        <taxon>Dothideomycetidae</taxon>
        <taxon>Mycosphaerellales</taxon>
        <taxon>Teratosphaeriaceae</taxon>
        <taxon>Salinomyces</taxon>
    </lineage>
</organism>
<evidence type="ECO:0000259" key="2">
    <source>
        <dbReference type="PROSITE" id="PS50003"/>
    </source>
</evidence>
<proteinExistence type="predicted"/>
<gene>
    <name evidence="3" type="ORF">B0A50_07104</name>
</gene>
<comment type="caution">
    <text evidence="3">The sequence shown here is derived from an EMBL/GenBank/DDBJ whole genome shotgun (WGS) entry which is preliminary data.</text>
</comment>
<dbReference type="CDD" id="cd13298">
    <property type="entry name" value="PH1_PH_fungal"/>
    <property type="match status" value="1"/>
</dbReference>
<dbReference type="PROSITE" id="PS50003">
    <property type="entry name" value="PH_DOMAIN"/>
    <property type="match status" value="2"/>
</dbReference>
<feature type="region of interest" description="Disordered" evidence="1">
    <location>
        <begin position="1"/>
        <end position="43"/>
    </location>
</feature>
<dbReference type="EMBL" id="NAJL01000054">
    <property type="protein sequence ID" value="TKA23526.1"/>
    <property type="molecule type" value="Genomic_DNA"/>
</dbReference>
<feature type="compositionally biased region" description="Polar residues" evidence="1">
    <location>
        <begin position="16"/>
        <end position="27"/>
    </location>
</feature>
<evidence type="ECO:0000313" key="3">
    <source>
        <dbReference type="EMBL" id="TKA23526.1"/>
    </source>
</evidence>
<feature type="region of interest" description="Disordered" evidence="1">
    <location>
        <begin position="281"/>
        <end position="313"/>
    </location>
</feature>
<reference evidence="3 4" key="1">
    <citation type="submission" date="2017-03" db="EMBL/GenBank/DDBJ databases">
        <title>Genomes of endolithic fungi from Antarctica.</title>
        <authorList>
            <person name="Coleine C."/>
            <person name="Masonjones S."/>
            <person name="Stajich J.E."/>
        </authorList>
    </citation>
    <scope>NUCLEOTIDE SEQUENCE [LARGE SCALE GENOMIC DNA]</scope>
    <source>
        <strain evidence="3 4">CCFEE 6315</strain>
    </source>
</reference>
<dbReference type="PANTHER" id="PTHR12752">
    <property type="entry name" value="PHOSPHOINOSITOL 3-PHOSPHATE-BINDING PROTEIN"/>
    <property type="match status" value="1"/>
</dbReference>
<feature type="compositionally biased region" description="Polar residues" evidence="1">
    <location>
        <begin position="199"/>
        <end position="224"/>
    </location>
</feature>